<feature type="region of interest" description="Disordered" evidence="1">
    <location>
        <begin position="17"/>
        <end position="103"/>
    </location>
</feature>
<evidence type="ECO:0000313" key="2">
    <source>
        <dbReference type="EMBL" id="ROT43003.1"/>
    </source>
</evidence>
<accession>A0A3N2Q8A4</accession>
<dbReference type="AlphaFoldDB" id="A0A3N2Q8A4"/>
<gene>
    <name evidence="2" type="ORF">SODALDRAFT_327174</name>
</gene>
<dbReference type="GeneID" id="39578833"/>
<name>A0A3N2Q8A4_SODAK</name>
<dbReference type="Proteomes" id="UP000272025">
    <property type="component" value="Unassembled WGS sequence"/>
</dbReference>
<reference evidence="2 3" key="1">
    <citation type="journal article" date="2018" name="Mol. Ecol.">
        <title>The obligate alkalophilic soda-lake fungus Sodiomyces alkalinus has shifted to a protein diet.</title>
        <authorList>
            <person name="Grum-Grzhimaylo A.A."/>
            <person name="Falkoski D.L."/>
            <person name="van den Heuvel J."/>
            <person name="Valero-Jimenez C.A."/>
            <person name="Min B."/>
            <person name="Choi I.G."/>
            <person name="Lipzen A."/>
            <person name="Daum C.G."/>
            <person name="Aanen D.K."/>
            <person name="Tsang A."/>
            <person name="Henrissat B."/>
            <person name="Bilanenko E.N."/>
            <person name="de Vries R.P."/>
            <person name="van Kan J.A.L."/>
            <person name="Grigoriev I.V."/>
            <person name="Debets A.J.M."/>
        </authorList>
    </citation>
    <scope>NUCLEOTIDE SEQUENCE [LARGE SCALE GENOMIC DNA]</scope>
    <source>
        <strain evidence="2 3">F11</strain>
    </source>
</reference>
<dbReference type="RefSeq" id="XP_028470809.1">
    <property type="nucleotide sequence ID" value="XM_028610355.1"/>
</dbReference>
<protein>
    <submittedName>
        <fullName evidence="2">Uncharacterized protein</fullName>
    </submittedName>
</protein>
<evidence type="ECO:0000313" key="3">
    <source>
        <dbReference type="Proteomes" id="UP000272025"/>
    </source>
</evidence>
<dbReference type="EMBL" id="ML119051">
    <property type="protein sequence ID" value="ROT43003.1"/>
    <property type="molecule type" value="Genomic_DNA"/>
</dbReference>
<sequence>MTTDTIWQPGLTAAALGRRDRVHLPPSYRPPHPGGAGTARRPLLHPDHPLSLTSASPRKPYLRRQLDRPHPRGPTSVPHRRFHAPRGEGRRTCHGRQQGPAWK</sequence>
<keyword evidence="3" id="KW-1185">Reference proteome</keyword>
<evidence type="ECO:0000256" key="1">
    <source>
        <dbReference type="SAM" id="MobiDB-lite"/>
    </source>
</evidence>
<organism evidence="2 3">
    <name type="scientific">Sodiomyces alkalinus (strain CBS 110278 / VKM F-3762 / F11)</name>
    <name type="common">Alkaliphilic filamentous fungus</name>
    <dbReference type="NCBI Taxonomy" id="1314773"/>
    <lineage>
        <taxon>Eukaryota</taxon>
        <taxon>Fungi</taxon>
        <taxon>Dikarya</taxon>
        <taxon>Ascomycota</taxon>
        <taxon>Pezizomycotina</taxon>
        <taxon>Sordariomycetes</taxon>
        <taxon>Hypocreomycetidae</taxon>
        <taxon>Glomerellales</taxon>
        <taxon>Plectosphaerellaceae</taxon>
        <taxon>Sodiomyces</taxon>
    </lineage>
</organism>
<proteinExistence type="predicted"/>